<accession>A0A8H6SU11</accession>
<evidence type="ECO:0000313" key="2">
    <source>
        <dbReference type="EMBL" id="KAF7305359.1"/>
    </source>
</evidence>
<dbReference type="PANTHER" id="PTHR47534">
    <property type="entry name" value="YALI0E05731P"/>
    <property type="match status" value="1"/>
</dbReference>
<organism evidence="2 3">
    <name type="scientific">Mycena chlorophos</name>
    <name type="common">Agaric fungus</name>
    <name type="synonym">Agaricus chlorophos</name>
    <dbReference type="NCBI Taxonomy" id="658473"/>
    <lineage>
        <taxon>Eukaryota</taxon>
        <taxon>Fungi</taxon>
        <taxon>Dikarya</taxon>
        <taxon>Basidiomycota</taxon>
        <taxon>Agaricomycotina</taxon>
        <taxon>Agaricomycetes</taxon>
        <taxon>Agaricomycetidae</taxon>
        <taxon>Agaricales</taxon>
        <taxon>Marasmiineae</taxon>
        <taxon>Mycenaceae</taxon>
        <taxon>Mycena</taxon>
    </lineage>
</organism>
<dbReference type="Pfam" id="PF00106">
    <property type="entry name" value="adh_short"/>
    <property type="match status" value="1"/>
</dbReference>
<evidence type="ECO:0000313" key="3">
    <source>
        <dbReference type="Proteomes" id="UP000613580"/>
    </source>
</evidence>
<dbReference type="OrthoDB" id="2898509at2759"/>
<dbReference type="InterPro" id="IPR002347">
    <property type="entry name" value="SDR_fam"/>
</dbReference>
<gene>
    <name evidence="2" type="ORF">HMN09_00787900</name>
</gene>
<name>A0A8H6SU11_MYCCL</name>
<dbReference type="PRINTS" id="PR00081">
    <property type="entry name" value="GDHRDH"/>
</dbReference>
<dbReference type="InterPro" id="IPR036291">
    <property type="entry name" value="NAD(P)-bd_dom_sf"/>
</dbReference>
<dbReference type="SUPFAM" id="SSF51735">
    <property type="entry name" value="NAD(P)-binding Rossmann-fold domains"/>
    <property type="match status" value="1"/>
</dbReference>
<reference evidence="2" key="1">
    <citation type="submission" date="2020-05" db="EMBL/GenBank/DDBJ databases">
        <title>Mycena genomes resolve the evolution of fungal bioluminescence.</title>
        <authorList>
            <person name="Tsai I.J."/>
        </authorList>
    </citation>
    <scope>NUCLEOTIDE SEQUENCE</scope>
    <source>
        <strain evidence="2">110903Hualien_Pintung</strain>
    </source>
</reference>
<dbReference type="PANTHER" id="PTHR47534:SF3">
    <property type="entry name" value="ALCOHOL DEHYDROGENASE-LIKE C-TERMINAL DOMAIN-CONTAINING PROTEIN"/>
    <property type="match status" value="1"/>
</dbReference>
<proteinExistence type="predicted"/>
<dbReference type="EMBL" id="JACAZE010000010">
    <property type="protein sequence ID" value="KAF7305359.1"/>
    <property type="molecule type" value="Genomic_DNA"/>
</dbReference>
<sequence length="321" mass="33513">MPSLAAATASNASWQPAYTPVCVFVGGTSGIGEGIVQAVARHTAGKAHIVLVGRNASAAQRILNALPPSEGAIREFVECDLSLVASAKKVAADILARQGRVNLLVLTAGAISLESTITPEGLEKSMAVWYYSRWAFVDGLLPGLKAAQARGEDARVLSMLNAGKGKRLDASDLGLKNSFGAVKGVQDLHETGAAAATYQDLLVQVCPPYKTHLSFTLQGYAARHPTLTFIHSGPGLVNTPLFSVSPSAEIRALGDAMLQAAGSGAKTIQECGEHQLYAILNAPTGVSRTGSNGDDIGLESIEAKEGDVETLWVQEEVIRGI</sequence>
<dbReference type="Proteomes" id="UP000613580">
    <property type="component" value="Unassembled WGS sequence"/>
</dbReference>
<protein>
    <recommendedName>
        <fullName evidence="4">NAD(P)-binding protein</fullName>
    </recommendedName>
</protein>
<dbReference type="Gene3D" id="3.40.50.720">
    <property type="entry name" value="NAD(P)-binding Rossmann-like Domain"/>
    <property type="match status" value="1"/>
</dbReference>
<evidence type="ECO:0000256" key="1">
    <source>
        <dbReference type="ARBA" id="ARBA00023002"/>
    </source>
</evidence>
<comment type="caution">
    <text evidence="2">The sequence shown here is derived from an EMBL/GenBank/DDBJ whole genome shotgun (WGS) entry which is preliminary data.</text>
</comment>
<keyword evidence="1" id="KW-0560">Oxidoreductase</keyword>
<evidence type="ECO:0008006" key="4">
    <source>
        <dbReference type="Google" id="ProtNLM"/>
    </source>
</evidence>
<dbReference type="GO" id="GO:0016491">
    <property type="term" value="F:oxidoreductase activity"/>
    <property type="evidence" value="ECO:0007669"/>
    <property type="project" value="UniProtKB-KW"/>
</dbReference>
<dbReference type="InterPro" id="IPR052228">
    <property type="entry name" value="Sec_Metab_Biosynth_Oxidored"/>
</dbReference>
<keyword evidence="3" id="KW-1185">Reference proteome</keyword>
<dbReference type="AlphaFoldDB" id="A0A8H6SU11"/>